<accession>A0A5B7CY89</accession>
<reference evidence="2 3" key="1">
    <citation type="submission" date="2019-05" db="EMBL/GenBank/DDBJ databases">
        <title>Another draft genome of Portunus trituberculatus and its Hox gene families provides insights of decapod evolution.</title>
        <authorList>
            <person name="Jeong J.-H."/>
            <person name="Song I."/>
            <person name="Kim S."/>
            <person name="Choi T."/>
            <person name="Kim D."/>
            <person name="Ryu S."/>
            <person name="Kim W."/>
        </authorList>
    </citation>
    <scope>NUCLEOTIDE SEQUENCE [LARGE SCALE GENOMIC DNA]</scope>
    <source>
        <tissue evidence="2">Muscle</tissue>
    </source>
</reference>
<dbReference type="EMBL" id="VSRR010000344">
    <property type="protein sequence ID" value="MPC14329.1"/>
    <property type="molecule type" value="Genomic_DNA"/>
</dbReference>
<proteinExistence type="predicted"/>
<sequence>MPGLVSATKSGQEDQFLALFSSPRESRVTSSARGSSVGPAVQCGVAQAKHHTLIHTPFTFLPQLASGAKCLMCHHSAPQEFTATRSASVSASSRWCVVSRMVRPLRLLLITSHMMERAAGSMPEVGSSRTTSLEFPTKARAMQRRRRSPSDSWWDM</sequence>
<dbReference type="AlphaFoldDB" id="A0A5B7CY89"/>
<keyword evidence="3" id="KW-1185">Reference proteome</keyword>
<comment type="caution">
    <text evidence="2">The sequence shown here is derived from an EMBL/GenBank/DDBJ whole genome shotgun (WGS) entry which is preliminary data.</text>
</comment>
<evidence type="ECO:0000256" key="1">
    <source>
        <dbReference type="SAM" id="MobiDB-lite"/>
    </source>
</evidence>
<gene>
    <name evidence="2" type="ORF">E2C01_007094</name>
</gene>
<evidence type="ECO:0000313" key="3">
    <source>
        <dbReference type="Proteomes" id="UP000324222"/>
    </source>
</evidence>
<evidence type="ECO:0000313" key="2">
    <source>
        <dbReference type="EMBL" id="MPC14329.1"/>
    </source>
</evidence>
<feature type="region of interest" description="Disordered" evidence="1">
    <location>
        <begin position="137"/>
        <end position="156"/>
    </location>
</feature>
<dbReference type="Proteomes" id="UP000324222">
    <property type="component" value="Unassembled WGS sequence"/>
</dbReference>
<organism evidence="2 3">
    <name type="scientific">Portunus trituberculatus</name>
    <name type="common">Swimming crab</name>
    <name type="synonym">Neptunus trituberculatus</name>
    <dbReference type="NCBI Taxonomy" id="210409"/>
    <lineage>
        <taxon>Eukaryota</taxon>
        <taxon>Metazoa</taxon>
        <taxon>Ecdysozoa</taxon>
        <taxon>Arthropoda</taxon>
        <taxon>Crustacea</taxon>
        <taxon>Multicrustacea</taxon>
        <taxon>Malacostraca</taxon>
        <taxon>Eumalacostraca</taxon>
        <taxon>Eucarida</taxon>
        <taxon>Decapoda</taxon>
        <taxon>Pleocyemata</taxon>
        <taxon>Brachyura</taxon>
        <taxon>Eubrachyura</taxon>
        <taxon>Portunoidea</taxon>
        <taxon>Portunidae</taxon>
        <taxon>Portuninae</taxon>
        <taxon>Portunus</taxon>
    </lineage>
</organism>
<name>A0A5B7CY89_PORTR</name>
<protein>
    <submittedName>
        <fullName evidence="2">Uncharacterized protein</fullName>
    </submittedName>
</protein>